<feature type="region of interest" description="Disordered" evidence="1">
    <location>
        <begin position="108"/>
        <end position="176"/>
    </location>
</feature>
<gene>
    <name evidence="2" type="ORF">NCTC12391_03163</name>
</gene>
<evidence type="ECO:0000313" key="3">
    <source>
        <dbReference type="Proteomes" id="UP000386281"/>
    </source>
</evidence>
<dbReference type="AlphaFoldDB" id="A0A449DBR2"/>
<sequence>MTKPTTKSGMNHAIGAARRPRTRSLPLIAAPTRTATAVSAICANARIEHAMTLPNMSTFAEAEARRISTIRDCFSSTTEDAIVTPKVIAELRKMSPRPSPMNFVSVGSGASGSRISTSGVRLSAPASDSGADRRAMTVVPVGESGESTTAAATASVRTSSFASSTPATSTGSMPSIPATVSAEVTATLSVEANREGSAPDAATAAPKRTIESRVEIMNAFDFTRTMISRSMTRPMAVVKLARVGRVGAVRSVAVMVLMAA</sequence>
<feature type="compositionally biased region" description="Polar residues" evidence="1">
    <location>
        <begin position="111"/>
        <end position="120"/>
    </location>
</feature>
<accession>A0A449DBR2</accession>
<dbReference type="Proteomes" id="UP000386281">
    <property type="component" value="Unassembled WGS sequence"/>
</dbReference>
<feature type="compositionally biased region" description="Low complexity" evidence="1">
    <location>
        <begin position="147"/>
        <end position="175"/>
    </location>
</feature>
<organism evidence="2 3">
    <name type="scientific">Brevibacterium casei</name>
    <dbReference type="NCBI Taxonomy" id="33889"/>
    <lineage>
        <taxon>Bacteria</taxon>
        <taxon>Bacillati</taxon>
        <taxon>Actinomycetota</taxon>
        <taxon>Actinomycetes</taxon>
        <taxon>Micrococcales</taxon>
        <taxon>Brevibacteriaceae</taxon>
        <taxon>Brevibacterium</taxon>
    </lineage>
</organism>
<protein>
    <submittedName>
        <fullName evidence="2">Uncharacterized protein</fullName>
    </submittedName>
</protein>
<reference evidence="2 3" key="1">
    <citation type="submission" date="2019-02" db="EMBL/GenBank/DDBJ databases">
        <authorList>
            <consortium name="Pathogen Informatics"/>
        </authorList>
    </citation>
    <scope>NUCLEOTIDE SEQUENCE [LARGE SCALE GENOMIC DNA]</scope>
    <source>
        <strain evidence="2 3">3012STDY7078520</strain>
    </source>
</reference>
<evidence type="ECO:0000256" key="1">
    <source>
        <dbReference type="SAM" id="MobiDB-lite"/>
    </source>
</evidence>
<dbReference type="EMBL" id="CAACXN010000016">
    <property type="protein sequence ID" value="VEW15012.1"/>
    <property type="molecule type" value="Genomic_DNA"/>
</dbReference>
<evidence type="ECO:0000313" key="2">
    <source>
        <dbReference type="EMBL" id="VEW15012.1"/>
    </source>
</evidence>
<name>A0A449DBR2_9MICO</name>
<proteinExistence type="predicted"/>